<keyword evidence="2" id="KW-1185">Reference proteome</keyword>
<comment type="caution">
    <text evidence="1">The sequence shown here is derived from an EMBL/GenBank/DDBJ whole genome shotgun (WGS) entry which is preliminary data.</text>
</comment>
<organism evidence="1 2">
    <name type="scientific">Hypoxylon rubiginosum</name>
    <dbReference type="NCBI Taxonomy" id="110542"/>
    <lineage>
        <taxon>Eukaryota</taxon>
        <taxon>Fungi</taxon>
        <taxon>Dikarya</taxon>
        <taxon>Ascomycota</taxon>
        <taxon>Pezizomycotina</taxon>
        <taxon>Sordariomycetes</taxon>
        <taxon>Xylariomycetidae</taxon>
        <taxon>Xylariales</taxon>
        <taxon>Hypoxylaceae</taxon>
        <taxon>Hypoxylon</taxon>
    </lineage>
</organism>
<proteinExistence type="predicted"/>
<evidence type="ECO:0000313" key="1">
    <source>
        <dbReference type="EMBL" id="KAI6084670.1"/>
    </source>
</evidence>
<accession>A0ACC0CX40</accession>
<reference evidence="1 2" key="1">
    <citation type="journal article" date="2022" name="New Phytol.">
        <title>Ecological generalism drives hyperdiversity of secondary metabolite gene clusters in xylarialean endophytes.</title>
        <authorList>
            <person name="Franco M.E.E."/>
            <person name="Wisecaver J.H."/>
            <person name="Arnold A.E."/>
            <person name="Ju Y.M."/>
            <person name="Slot J.C."/>
            <person name="Ahrendt S."/>
            <person name="Moore L.P."/>
            <person name="Eastman K.E."/>
            <person name="Scott K."/>
            <person name="Konkel Z."/>
            <person name="Mondo S.J."/>
            <person name="Kuo A."/>
            <person name="Hayes R.D."/>
            <person name="Haridas S."/>
            <person name="Andreopoulos B."/>
            <person name="Riley R."/>
            <person name="LaButti K."/>
            <person name="Pangilinan J."/>
            <person name="Lipzen A."/>
            <person name="Amirebrahimi M."/>
            <person name="Yan J."/>
            <person name="Adam C."/>
            <person name="Keymanesh K."/>
            <person name="Ng V."/>
            <person name="Louie K."/>
            <person name="Northen T."/>
            <person name="Drula E."/>
            <person name="Henrissat B."/>
            <person name="Hsieh H.M."/>
            <person name="Youens-Clark K."/>
            <person name="Lutzoni F."/>
            <person name="Miadlikowska J."/>
            <person name="Eastwood D.C."/>
            <person name="Hamelin R.C."/>
            <person name="Grigoriev I.V."/>
            <person name="U'Ren J.M."/>
        </authorList>
    </citation>
    <scope>NUCLEOTIDE SEQUENCE [LARGE SCALE GENOMIC DNA]</scope>
    <source>
        <strain evidence="1 2">ER1909</strain>
    </source>
</reference>
<name>A0ACC0CX40_9PEZI</name>
<evidence type="ECO:0000313" key="2">
    <source>
        <dbReference type="Proteomes" id="UP001497680"/>
    </source>
</evidence>
<gene>
    <name evidence="1" type="ORF">F4821DRAFT_279937</name>
</gene>
<sequence>MANDDTPEMPAAASSNMAMSMSTVSTTSKKLSSLTIDSATPTQDAPKESDVQSQSGHSKDIPVTTSAANARRDKPSNRERALNIQRIELAEKLGNERKQRTDLEARIASLQEEIASLTLTNTSLAADRVRLHAELDSAVRQLESVAAKEAQTDQATRKRISDLETKLDEMTKSFEQASLNHGIVQKDYDKIVEMCGQQTDRANQLDKEVEHRTNQMQQLRETNQEELKAVDDEIMNLEDKLKVAEEKLHAQTENTKAESRELQESLDKLQRSIMPFAQTIVICVDVSGSAGSVIDDIKQAYRDTLHKINLYNCDAKVAVVLHGSRSKPDPSPLEPITDSKFHIMDSVSEGGGTEDYTYCLKQGMTIFNRNLRSKRLLLLIGDGDAMCSNRTLLFEICRQLKSAKILAHSIALPNNSPFASLDDTTMKDISEATGGRVEYKYTYMSFLDEILRHERAQHFGS</sequence>
<dbReference type="Proteomes" id="UP001497680">
    <property type="component" value="Unassembled WGS sequence"/>
</dbReference>
<protein>
    <submittedName>
        <fullName evidence="1">Uncharacterized protein</fullName>
    </submittedName>
</protein>
<dbReference type="EMBL" id="MU394334">
    <property type="protein sequence ID" value="KAI6084670.1"/>
    <property type="molecule type" value="Genomic_DNA"/>
</dbReference>